<dbReference type="Gene3D" id="2.30.30.100">
    <property type="match status" value="1"/>
</dbReference>
<accession>A0A261RCS2</accession>
<organism evidence="8 9">
    <name type="scientific">Bordetella genomosp. 7</name>
    <dbReference type="NCBI Taxonomy" id="1416805"/>
    <lineage>
        <taxon>Bacteria</taxon>
        <taxon>Pseudomonadati</taxon>
        <taxon>Pseudomonadota</taxon>
        <taxon>Betaproteobacteria</taxon>
        <taxon>Burkholderiales</taxon>
        <taxon>Alcaligenaceae</taxon>
        <taxon>Bordetella</taxon>
    </lineage>
</organism>
<evidence type="ECO:0000256" key="1">
    <source>
        <dbReference type="ARBA" id="ARBA00022475"/>
    </source>
</evidence>
<dbReference type="EMBL" id="NEVK01000004">
    <property type="protein sequence ID" value="OZI22818.1"/>
    <property type="molecule type" value="Genomic_DNA"/>
</dbReference>
<sequence>MKLKTTTLALILSGVGVLAGCSSPSVVHTRDGGQVVTPDEPEYDKNSGFYEYEQNGSKVQMNKDDVKTIEEVD</sequence>
<protein>
    <submittedName>
        <fullName evidence="8">YgdI/YgdR family lipoprotein</fullName>
    </submittedName>
</protein>
<evidence type="ECO:0000313" key="9">
    <source>
        <dbReference type="Proteomes" id="UP000216947"/>
    </source>
</evidence>
<dbReference type="InterPro" id="IPR010920">
    <property type="entry name" value="LSM_dom_sf"/>
</dbReference>
<evidence type="ECO:0000256" key="6">
    <source>
        <dbReference type="SAM" id="SignalP"/>
    </source>
</evidence>
<evidence type="ECO:0000259" key="7">
    <source>
        <dbReference type="Pfam" id="PF06004"/>
    </source>
</evidence>
<feature type="domain" description="Lipoprotein YgdI/YgdR-like SH3-like" evidence="7">
    <location>
        <begin position="24"/>
        <end position="71"/>
    </location>
</feature>
<keyword evidence="3" id="KW-0472">Membrane</keyword>
<evidence type="ECO:0000256" key="3">
    <source>
        <dbReference type="ARBA" id="ARBA00023136"/>
    </source>
</evidence>
<proteinExistence type="predicted"/>
<dbReference type="NCBIfam" id="NF033216">
    <property type="entry name" value="lipo_YgdI_YgdR"/>
    <property type="match status" value="1"/>
</dbReference>
<dbReference type="SUPFAM" id="SSF50182">
    <property type="entry name" value="Sm-like ribonucleoproteins"/>
    <property type="match status" value="1"/>
</dbReference>
<dbReference type="OrthoDB" id="195643at2"/>
<feature type="chain" id="PRO_5012650174" evidence="6">
    <location>
        <begin position="20"/>
        <end position="73"/>
    </location>
</feature>
<keyword evidence="2 6" id="KW-0732">Signal</keyword>
<dbReference type="PANTHER" id="PTHR37011:SF1">
    <property type="entry name" value="POT FAMILY PEPTIDE TRANSPORT PROTEIN"/>
    <property type="match status" value="1"/>
</dbReference>
<dbReference type="InterPro" id="IPR010305">
    <property type="entry name" value="YgdI/YgdR-like"/>
</dbReference>
<gene>
    <name evidence="8" type="ORF">CAL19_09955</name>
</gene>
<reference evidence="9" key="1">
    <citation type="submission" date="2017-05" db="EMBL/GenBank/DDBJ databases">
        <title>Complete and WGS of Bordetella genogroups.</title>
        <authorList>
            <person name="Spilker T."/>
            <person name="Lipuma J."/>
        </authorList>
    </citation>
    <scope>NUCLEOTIDE SEQUENCE [LARGE SCALE GENOMIC DNA]</scope>
    <source>
        <strain evidence="9">AU18089</strain>
    </source>
</reference>
<keyword evidence="9" id="KW-1185">Reference proteome</keyword>
<evidence type="ECO:0000256" key="4">
    <source>
        <dbReference type="ARBA" id="ARBA00023139"/>
    </source>
</evidence>
<evidence type="ECO:0000256" key="2">
    <source>
        <dbReference type="ARBA" id="ARBA00022729"/>
    </source>
</evidence>
<dbReference type="PANTHER" id="PTHR37011">
    <property type="entry name" value="POT FAMILY PEPTIDE TRANSPORT PROTEIN-RELATED"/>
    <property type="match status" value="1"/>
</dbReference>
<name>A0A261RCS2_9BORD</name>
<dbReference type="PROSITE" id="PS51257">
    <property type="entry name" value="PROKAR_LIPOPROTEIN"/>
    <property type="match status" value="1"/>
</dbReference>
<keyword evidence="5 8" id="KW-0449">Lipoprotein</keyword>
<dbReference type="AlphaFoldDB" id="A0A261RCS2"/>
<dbReference type="Pfam" id="PF06004">
    <property type="entry name" value="DUF903"/>
    <property type="match status" value="1"/>
</dbReference>
<feature type="signal peptide" evidence="6">
    <location>
        <begin position="1"/>
        <end position="19"/>
    </location>
</feature>
<evidence type="ECO:0000256" key="5">
    <source>
        <dbReference type="ARBA" id="ARBA00023288"/>
    </source>
</evidence>
<comment type="caution">
    <text evidence="8">The sequence shown here is derived from an EMBL/GenBank/DDBJ whole genome shotgun (WGS) entry which is preliminary data.</text>
</comment>
<dbReference type="Proteomes" id="UP000216947">
    <property type="component" value="Unassembled WGS sequence"/>
</dbReference>
<keyword evidence="4" id="KW-0564">Palmitate</keyword>
<evidence type="ECO:0000313" key="8">
    <source>
        <dbReference type="EMBL" id="OZI22818.1"/>
    </source>
</evidence>
<keyword evidence="1" id="KW-1003">Cell membrane</keyword>
<dbReference type="InterPro" id="IPR047807">
    <property type="entry name" value="YgdI/YgdR-like_SH3-like"/>
</dbReference>
<dbReference type="RefSeq" id="WP_026638088.1">
    <property type="nucleotide sequence ID" value="NZ_NEVI01000014.1"/>
</dbReference>